<sequence>MLWTGTVKSLMAFCEHLNTVVPTIKFTVTHDLKRINFLDVWIEKDNTRFVTDLYKKETDRNSLLHYTSLHPPTMRNTLPKTQFIRVKHIVSDTHNEYDRL</sequence>
<dbReference type="EMBL" id="CM004474">
    <property type="protein sequence ID" value="OCT80164.1"/>
    <property type="molecule type" value="Genomic_DNA"/>
</dbReference>
<dbReference type="PANTHER" id="PTHR21301">
    <property type="entry name" value="REVERSE TRANSCRIPTASE"/>
    <property type="match status" value="1"/>
</dbReference>
<accession>A0A974HJC7</accession>
<organism evidence="1 2">
    <name type="scientific">Xenopus laevis</name>
    <name type="common">African clawed frog</name>
    <dbReference type="NCBI Taxonomy" id="8355"/>
    <lineage>
        <taxon>Eukaryota</taxon>
        <taxon>Metazoa</taxon>
        <taxon>Chordata</taxon>
        <taxon>Craniata</taxon>
        <taxon>Vertebrata</taxon>
        <taxon>Euteleostomi</taxon>
        <taxon>Amphibia</taxon>
        <taxon>Batrachia</taxon>
        <taxon>Anura</taxon>
        <taxon>Pipoidea</taxon>
        <taxon>Pipidae</taxon>
        <taxon>Xenopodinae</taxon>
        <taxon>Xenopus</taxon>
        <taxon>Xenopus</taxon>
    </lineage>
</organism>
<reference evidence="2" key="1">
    <citation type="journal article" date="2016" name="Nature">
        <title>Genome evolution in the allotetraploid frog Xenopus laevis.</title>
        <authorList>
            <person name="Session A.M."/>
            <person name="Uno Y."/>
            <person name="Kwon T."/>
            <person name="Chapman J.A."/>
            <person name="Toyoda A."/>
            <person name="Takahashi S."/>
            <person name="Fukui A."/>
            <person name="Hikosaka A."/>
            <person name="Suzuki A."/>
            <person name="Kondo M."/>
            <person name="van Heeringen S.J."/>
            <person name="Quigley I."/>
            <person name="Heinz S."/>
            <person name="Ogino H."/>
            <person name="Ochi H."/>
            <person name="Hellsten U."/>
            <person name="Lyons J.B."/>
            <person name="Simakov O."/>
            <person name="Putnam N."/>
            <person name="Stites J."/>
            <person name="Kuroki Y."/>
            <person name="Tanaka T."/>
            <person name="Michiue T."/>
            <person name="Watanabe M."/>
            <person name="Bogdanovic O."/>
            <person name="Lister R."/>
            <person name="Georgiou G."/>
            <person name="Paranjpe S.S."/>
            <person name="van Kruijsbergen I."/>
            <person name="Shu S."/>
            <person name="Carlson J."/>
            <person name="Kinoshita T."/>
            <person name="Ohta Y."/>
            <person name="Mawaribuchi S."/>
            <person name="Jenkins J."/>
            <person name="Grimwood J."/>
            <person name="Schmutz J."/>
            <person name="Mitros T."/>
            <person name="Mozaffari S.V."/>
            <person name="Suzuki Y."/>
            <person name="Haramoto Y."/>
            <person name="Yamamoto T.S."/>
            <person name="Takagi C."/>
            <person name="Heald R."/>
            <person name="Miller K."/>
            <person name="Haudenschild C."/>
            <person name="Kitzman J."/>
            <person name="Nakayama T."/>
            <person name="Izutsu Y."/>
            <person name="Robert J."/>
            <person name="Fortriede J."/>
            <person name="Burns K."/>
            <person name="Lotay V."/>
            <person name="Karimi K."/>
            <person name="Yasuoka Y."/>
            <person name="Dichmann D.S."/>
            <person name="Flajnik M.F."/>
            <person name="Houston D.W."/>
            <person name="Shendure J."/>
            <person name="DuPasquier L."/>
            <person name="Vize P.D."/>
            <person name="Zorn A.M."/>
            <person name="Ito M."/>
            <person name="Marcotte E.M."/>
            <person name="Wallingford J.B."/>
            <person name="Ito Y."/>
            <person name="Asashima M."/>
            <person name="Ueno N."/>
            <person name="Matsuda Y."/>
            <person name="Veenstra G.J."/>
            <person name="Fujiyama A."/>
            <person name="Harland R.M."/>
            <person name="Taira M."/>
            <person name="Rokhsar D.S."/>
        </authorList>
    </citation>
    <scope>NUCLEOTIDE SEQUENCE [LARGE SCALE GENOMIC DNA]</scope>
    <source>
        <strain evidence="2">J</strain>
    </source>
</reference>
<gene>
    <name evidence="1" type="ORF">XELAEV_18026979mg</name>
</gene>
<dbReference type="AlphaFoldDB" id="A0A974HJC7"/>
<evidence type="ECO:0000313" key="2">
    <source>
        <dbReference type="Proteomes" id="UP000694892"/>
    </source>
</evidence>
<dbReference type="PANTHER" id="PTHR21301:SF12">
    <property type="match status" value="1"/>
</dbReference>
<protein>
    <submittedName>
        <fullName evidence="1">Uncharacterized protein</fullName>
    </submittedName>
</protein>
<dbReference type="Proteomes" id="UP000694892">
    <property type="component" value="Chromosome 5L"/>
</dbReference>
<evidence type="ECO:0000313" key="1">
    <source>
        <dbReference type="EMBL" id="OCT80164.1"/>
    </source>
</evidence>
<name>A0A974HJC7_XENLA</name>
<proteinExistence type="predicted"/>